<evidence type="ECO:0000256" key="1">
    <source>
        <dbReference type="ARBA" id="ARBA00009437"/>
    </source>
</evidence>
<keyword evidence="2" id="KW-0805">Transcription regulation</keyword>
<dbReference type="InterPro" id="IPR000847">
    <property type="entry name" value="LysR_HTH_N"/>
</dbReference>
<dbReference type="SUPFAM" id="SSF46785">
    <property type="entry name" value="Winged helix' DNA-binding domain"/>
    <property type="match status" value="1"/>
</dbReference>
<dbReference type="Gene3D" id="3.40.190.290">
    <property type="match status" value="1"/>
</dbReference>
<evidence type="ECO:0000256" key="3">
    <source>
        <dbReference type="ARBA" id="ARBA00023125"/>
    </source>
</evidence>
<protein>
    <submittedName>
        <fullName evidence="6">LysR family transcriptional regulator</fullName>
    </submittedName>
</protein>
<dbReference type="InterPro" id="IPR050176">
    <property type="entry name" value="LTTR"/>
</dbReference>
<dbReference type="InterPro" id="IPR036388">
    <property type="entry name" value="WH-like_DNA-bd_sf"/>
</dbReference>
<dbReference type="SUPFAM" id="SSF53850">
    <property type="entry name" value="Periplasmic binding protein-like II"/>
    <property type="match status" value="1"/>
</dbReference>
<dbReference type="PROSITE" id="PS50931">
    <property type="entry name" value="HTH_LYSR"/>
    <property type="match status" value="1"/>
</dbReference>
<dbReference type="EMBL" id="JAINVV010000011">
    <property type="protein sequence ID" value="MBY8825273.1"/>
    <property type="molecule type" value="Genomic_DNA"/>
</dbReference>
<dbReference type="Pfam" id="PF03466">
    <property type="entry name" value="LysR_substrate"/>
    <property type="match status" value="1"/>
</dbReference>
<feature type="domain" description="HTH lysR-type" evidence="5">
    <location>
        <begin position="12"/>
        <end position="59"/>
    </location>
</feature>
<dbReference type="InterPro" id="IPR005119">
    <property type="entry name" value="LysR_subst-bd"/>
</dbReference>
<sequence length="276" mass="29400">MIEHDDIGLVATIARTGGPVRAAAALGTHVATIYRRLHRLEDRLGLGLFEKLDGRYLPTPFAEELIAAADAMQSTLDELARKAAGHDGRLTGTLCVTTTDTVLPMLSQAIAPFIANHPELRIDIAIGNAMADMTRRAADIAVRPTSTPPETLIGRRIGAITFAVFAAPGGAEGWIGFDDSLSAVPAAVWLEERAGQALRLRVNSLWAAAQAAAAGLGRAVLPTYLARGLPIAPVEGPIDALGSDLWLLYHPDLKRTPRVRYFVRDVAPRLAKLLAG</sequence>
<gene>
    <name evidence="6" type="ORF">K7G82_23420</name>
</gene>
<reference evidence="6 7" key="1">
    <citation type="submission" date="2021-08" db="EMBL/GenBank/DDBJ databases">
        <authorList>
            <person name="Tuo L."/>
        </authorList>
    </citation>
    <scope>NUCLEOTIDE SEQUENCE [LARGE SCALE GENOMIC DNA]</scope>
    <source>
        <strain evidence="6 7">JCM 31229</strain>
    </source>
</reference>
<organism evidence="6 7">
    <name type="scientific">Sphingomonas colocasiae</name>
    <dbReference type="NCBI Taxonomy" id="1848973"/>
    <lineage>
        <taxon>Bacteria</taxon>
        <taxon>Pseudomonadati</taxon>
        <taxon>Pseudomonadota</taxon>
        <taxon>Alphaproteobacteria</taxon>
        <taxon>Sphingomonadales</taxon>
        <taxon>Sphingomonadaceae</taxon>
        <taxon>Sphingomonas</taxon>
    </lineage>
</organism>
<dbReference type="PANTHER" id="PTHR30579:SF3">
    <property type="entry name" value="TRANSCRIPTIONAL REGULATORY PROTEIN"/>
    <property type="match status" value="1"/>
</dbReference>
<evidence type="ECO:0000313" key="6">
    <source>
        <dbReference type="EMBL" id="MBY8825273.1"/>
    </source>
</evidence>
<dbReference type="Gene3D" id="1.10.10.10">
    <property type="entry name" value="Winged helix-like DNA-binding domain superfamily/Winged helix DNA-binding domain"/>
    <property type="match status" value="1"/>
</dbReference>
<dbReference type="Proteomes" id="UP000706039">
    <property type="component" value="Unassembled WGS sequence"/>
</dbReference>
<proteinExistence type="inferred from homology"/>
<keyword evidence="3" id="KW-0238">DNA-binding</keyword>
<evidence type="ECO:0000256" key="4">
    <source>
        <dbReference type="ARBA" id="ARBA00023163"/>
    </source>
</evidence>
<accession>A0ABS7PVP0</accession>
<dbReference type="Pfam" id="PF00126">
    <property type="entry name" value="HTH_1"/>
    <property type="match status" value="1"/>
</dbReference>
<dbReference type="RefSeq" id="WP_222992369.1">
    <property type="nucleotide sequence ID" value="NZ_JAINVV010000011.1"/>
</dbReference>
<name>A0ABS7PVP0_9SPHN</name>
<evidence type="ECO:0000259" key="5">
    <source>
        <dbReference type="PROSITE" id="PS50931"/>
    </source>
</evidence>
<keyword evidence="4" id="KW-0804">Transcription</keyword>
<keyword evidence="7" id="KW-1185">Reference proteome</keyword>
<dbReference type="InterPro" id="IPR036390">
    <property type="entry name" value="WH_DNA-bd_sf"/>
</dbReference>
<comment type="caution">
    <text evidence="6">The sequence shown here is derived from an EMBL/GenBank/DDBJ whole genome shotgun (WGS) entry which is preliminary data.</text>
</comment>
<evidence type="ECO:0000313" key="7">
    <source>
        <dbReference type="Proteomes" id="UP000706039"/>
    </source>
</evidence>
<evidence type="ECO:0000256" key="2">
    <source>
        <dbReference type="ARBA" id="ARBA00023015"/>
    </source>
</evidence>
<dbReference type="PANTHER" id="PTHR30579">
    <property type="entry name" value="TRANSCRIPTIONAL REGULATOR"/>
    <property type="match status" value="1"/>
</dbReference>
<comment type="similarity">
    <text evidence="1">Belongs to the LysR transcriptional regulatory family.</text>
</comment>